<keyword evidence="1" id="KW-1133">Transmembrane helix</keyword>
<keyword evidence="1" id="KW-0472">Membrane</keyword>
<sequence length="243" mass="27511">MKTFFDKKRKDPYPSKIDDYSEKQIKELGKTWKNYEKLSEGEKKAVQEEKTYQSFQKLLTALGEKYHFDQATGTNLDDNKDEALPWYVQMVVNPKIADESEVETIQKVLGKKSEVLSLNEIHFVDTLTGDDWKPKDILKVQLPMADLGDYKSCMIVHITDKGKVEFLKGKISDSYISFDAAEFSSYGIVGFMGDSDEILSGQEKKKPVWPWIAAGGAALILVVILGGVQIADSRRKKKDKGEK</sequence>
<dbReference type="EMBL" id="CABHNW010000104">
    <property type="protein sequence ID" value="VUX39448.1"/>
    <property type="molecule type" value="Genomic_DNA"/>
</dbReference>
<evidence type="ECO:0000313" key="3">
    <source>
        <dbReference type="Proteomes" id="UP000408482"/>
    </source>
</evidence>
<accession>A0A564W4D9</accession>
<feature type="transmembrane region" description="Helical" evidence="1">
    <location>
        <begin position="208"/>
        <end position="228"/>
    </location>
</feature>
<organism evidence="2 3">
    <name type="scientific">Blautia luti</name>
    <dbReference type="NCBI Taxonomy" id="89014"/>
    <lineage>
        <taxon>Bacteria</taxon>
        <taxon>Bacillati</taxon>
        <taxon>Bacillota</taxon>
        <taxon>Clostridia</taxon>
        <taxon>Lachnospirales</taxon>
        <taxon>Lachnospiraceae</taxon>
        <taxon>Blautia</taxon>
    </lineage>
</organism>
<dbReference type="AlphaFoldDB" id="A0A564W4D9"/>
<reference evidence="2 3" key="1">
    <citation type="submission" date="2019-07" db="EMBL/GenBank/DDBJ databases">
        <authorList>
            <person name="Hibberd C M."/>
            <person name="Gehrig L. J."/>
            <person name="Chang H.-W."/>
            <person name="Venkatesh S."/>
        </authorList>
    </citation>
    <scope>NUCLEOTIDE SEQUENCE [LARGE SCALE GENOMIC DNA]</scope>
    <source>
        <strain evidence="2">Blautia_luti_SSTS_Bg7063</strain>
    </source>
</reference>
<keyword evidence="3" id="KW-1185">Reference proteome</keyword>
<proteinExistence type="predicted"/>
<evidence type="ECO:0000256" key="1">
    <source>
        <dbReference type="SAM" id="Phobius"/>
    </source>
</evidence>
<protein>
    <submittedName>
        <fullName evidence="2">Uncharacterized protein</fullName>
    </submittedName>
</protein>
<gene>
    <name evidence="2" type="ORF">RSSSTS7063_00042</name>
</gene>
<keyword evidence="1" id="KW-0812">Transmembrane</keyword>
<evidence type="ECO:0000313" key="2">
    <source>
        <dbReference type="EMBL" id="VUX39448.1"/>
    </source>
</evidence>
<name>A0A564W4D9_9FIRM</name>
<dbReference type="Proteomes" id="UP000408482">
    <property type="component" value="Unassembled WGS sequence"/>
</dbReference>